<reference evidence="1 2" key="1">
    <citation type="journal article" date="2021" name="Elife">
        <title>Chloroplast acquisition without the gene transfer in kleptoplastic sea slugs, Plakobranchus ocellatus.</title>
        <authorList>
            <person name="Maeda T."/>
            <person name="Takahashi S."/>
            <person name="Yoshida T."/>
            <person name="Shimamura S."/>
            <person name="Takaki Y."/>
            <person name="Nagai Y."/>
            <person name="Toyoda A."/>
            <person name="Suzuki Y."/>
            <person name="Arimoto A."/>
            <person name="Ishii H."/>
            <person name="Satoh N."/>
            <person name="Nishiyama T."/>
            <person name="Hasebe M."/>
            <person name="Maruyama T."/>
            <person name="Minagawa J."/>
            <person name="Obokata J."/>
            <person name="Shigenobu S."/>
        </authorList>
    </citation>
    <scope>NUCLEOTIDE SEQUENCE [LARGE SCALE GENOMIC DNA]</scope>
</reference>
<evidence type="ECO:0000313" key="1">
    <source>
        <dbReference type="EMBL" id="GFO04690.1"/>
    </source>
</evidence>
<organism evidence="1 2">
    <name type="scientific">Plakobranchus ocellatus</name>
    <dbReference type="NCBI Taxonomy" id="259542"/>
    <lineage>
        <taxon>Eukaryota</taxon>
        <taxon>Metazoa</taxon>
        <taxon>Spiralia</taxon>
        <taxon>Lophotrochozoa</taxon>
        <taxon>Mollusca</taxon>
        <taxon>Gastropoda</taxon>
        <taxon>Heterobranchia</taxon>
        <taxon>Euthyneura</taxon>
        <taxon>Panpulmonata</taxon>
        <taxon>Sacoglossa</taxon>
        <taxon>Placobranchoidea</taxon>
        <taxon>Plakobranchidae</taxon>
        <taxon>Plakobranchus</taxon>
    </lineage>
</organism>
<name>A0AAV4A955_9GAST</name>
<dbReference type="AlphaFoldDB" id="A0AAV4A955"/>
<comment type="caution">
    <text evidence="1">The sequence shown here is derived from an EMBL/GenBank/DDBJ whole genome shotgun (WGS) entry which is preliminary data.</text>
</comment>
<evidence type="ECO:0000313" key="2">
    <source>
        <dbReference type="Proteomes" id="UP000735302"/>
    </source>
</evidence>
<sequence length="136" mass="14708">MDGLGLDGQKLEGFNFAHDWLLPAEVPGSLVGLGEPNHSISGLDHMISCCCHRDEMAGERLPVPNKQAGGVALFARSSIKLCGRRRKLASANMDENNYWSCSVVVAKDFTGNCADLEHGRIQSAAYNVFFDHAVSS</sequence>
<gene>
    <name evidence="1" type="ORF">PoB_003119500</name>
</gene>
<protein>
    <submittedName>
        <fullName evidence="1">Uncharacterized protein</fullName>
    </submittedName>
</protein>
<dbReference type="EMBL" id="BLXT01003741">
    <property type="protein sequence ID" value="GFO04690.1"/>
    <property type="molecule type" value="Genomic_DNA"/>
</dbReference>
<accession>A0AAV4A955</accession>
<proteinExistence type="predicted"/>
<keyword evidence="2" id="KW-1185">Reference proteome</keyword>
<dbReference type="Proteomes" id="UP000735302">
    <property type="component" value="Unassembled WGS sequence"/>
</dbReference>